<dbReference type="EMBL" id="CP021983">
    <property type="protein sequence ID" value="ASC70551.1"/>
    <property type="molecule type" value="Genomic_DNA"/>
</dbReference>
<accession>A0A1Z3HJS0</accession>
<dbReference type="STRING" id="1641165.XM38_07775"/>
<keyword evidence="1" id="KW-0812">Transmembrane</keyword>
<reference evidence="2 3" key="1">
    <citation type="journal article" date="2016" name="Biochim. Biophys. Acta">
        <title>Characterization of red-shifted phycobilisomes isolated from the chlorophyll f-containing cyanobacterium Halomicronema hongdechloris.</title>
        <authorList>
            <person name="Li Y."/>
            <person name="Lin Y."/>
            <person name="Garvey C.J."/>
            <person name="Birch D."/>
            <person name="Corkery R.W."/>
            <person name="Loughlin P.C."/>
            <person name="Scheer H."/>
            <person name="Willows R.D."/>
            <person name="Chen M."/>
        </authorList>
    </citation>
    <scope>NUCLEOTIDE SEQUENCE [LARGE SCALE GENOMIC DNA]</scope>
    <source>
        <strain evidence="2 3">C2206</strain>
    </source>
</reference>
<feature type="transmembrane region" description="Helical" evidence="1">
    <location>
        <begin position="98"/>
        <end position="116"/>
    </location>
</feature>
<name>A0A1Z3HJS0_9CYAN</name>
<evidence type="ECO:0000313" key="3">
    <source>
        <dbReference type="Proteomes" id="UP000191901"/>
    </source>
</evidence>
<organism evidence="2 3">
    <name type="scientific">Halomicronema hongdechloris C2206</name>
    <dbReference type="NCBI Taxonomy" id="1641165"/>
    <lineage>
        <taxon>Bacteria</taxon>
        <taxon>Bacillati</taxon>
        <taxon>Cyanobacteriota</taxon>
        <taxon>Cyanophyceae</taxon>
        <taxon>Nodosilineales</taxon>
        <taxon>Nodosilineaceae</taxon>
        <taxon>Halomicronema</taxon>
    </lineage>
</organism>
<dbReference type="KEGG" id="hhg:XM38_014910"/>
<evidence type="ECO:0000313" key="2">
    <source>
        <dbReference type="EMBL" id="ASC70551.1"/>
    </source>
</evidence>
<keyword evidence="1" id="KW-0472">Membrane</keyword>
<feature type="transmembrane region" description="Helical" evidence="1">
    <location>
        <begin position="36"/>
        <end position="59"/>
    </location>
</feature>
<proteinExistence type="predicted"/>
<keyword evidence="1" id="KW-1133">Transmembrane helix</keyword>
<sequence length="126" mass="13568">MNTIRWITSSMHGVIDYAGAFGLITIPLIANFKATSVIALGLSVGAGLALLTYSLLTDYRLGLKRLIPFKVHLLLDALASVTFLLAPVLFGFDGFVRLFFWANGVAVLIAVGLSDYRSVPKSTALH</sequence>
<keyword evidence="3" id="KW-1185">Reference proteome</keyword>
<dbReference type="RefSeq" id="WP_080807333.1">
    <property type="nucleotide sequence ID" value="NZ_CP021983.2"/>
</dbReference>
<dbReference type="Proteomes" id="UP000191901">
    <property type="component" value="Chromosome"/>
</dbReference>
<dbReference type="AlphaFoldDB" id="A0A1Z3HJS0"/>
<gene>
    <name evidence="2" type="ORF">XM38_014910</name>
</gene>
<dbReference type="OrthoDB" id="129082at2"/>
<feature type="transmembrane region" description="Helical" evidence="1">
    <location>
        <begin position="71"/>
        <end position="92"/>
    </location>
</feature>
<protein>
    <submittedName>
        <fullName evidence="2">Uncharacterized protein</fullName>
    </submittedName>
</protein>
<evidence type="ECO:0000256" key="1">
    <source>
        <dbReference type="SAM" id="Phobius"/>
    </source>
</evidence>
<feature type="transmembrane region" description="Helical" evidence="1">
    <location>
        <begin position="12"/>
        <end position="30"/>
    </location>
</feature>